<feature type="transmembrane region" description="Helical" evidence="8">
    <location>
        <begin position="109"/>
        <end position="131"/>
    </location>
</feature>
<keyword evidence="7 8" id="KW-0924">Ammonia transport</keyword>
<sequence length="451" mass="48356">MFAEGKAPETYEIQVMIDTMFIAVCTSMVFLMQAGFALLEVGSVQMKNAKSILIKNLLDGSVGSIAWWSFGYGIAFGGSGDDNPNGIIGTSGFFLNGSSGELTREWNAYIVWAFQWAFATTSATIVSGCVAERMNPSSYLIFSGFITGFFYPVIVHWVWNEHGWLSQMGFFDFAGCAPVHMVGGISGFIGAYMLGPRTGRFDLDGKANPMPAHNMVLSTLGCLILWFGWYGFNCGSVQSLANGGALVVGKVFICTTLAAASGGLVTYGIETYITGIKDLPPLINGVLAGLVSITSCADSVDTWASIIIGGIGALIYSGGSRAVIANQIDDPLHAFALHGLCGFWGVIAVGIFCEPDSGHAGLLYGNYQQLGYQFLGAWVTVVWSILTSYICFYLIDICVGIRVTLNDEKVGMDEAHHGGSAYPDFVKKKGAPIQDVVIVMTDVETPRDLWK</sequence>
<evidence type="ECO:0000256" key="8">
    <source>
        <dbReference type="RuleBase" id="RU362002"/>
    </source>
</evidence>
<feature type="domain" description="Ammonium transporter AmtB-like" evidence="9">
    <location>
        <begin position="21"/>
        <end position="422"/>
    </location>
</feature>
<evidence type="ECO:0000313" key="10">
    <source>
        <dbReference type="EMBL" id="GMH50687.1"/>
    </source>
</evidence>
<evidence type="ECO:0000256" key="2">
    <source>
        <dbReference type="ARBA" id="ARBA00005887"/>
    </source>
</evidence>
<evidence type="ECO:0000256" key="3">
    <source>
        <dbReference type="ARBA" id="ARBA00022448"/>
    </source>
</evidence>
<dbReference type="SUPFAM" id="SSF111352">
    <property type="entry name" value="Ammonium transporter"/>
    <property type="match status" value="1"/>
</dbReference>
<comment type="subcellular location">
    <subcellularLocation>
        <location evidence="8">Cell membrane</location>
        <topology evidence="8">Multi-pass membrane protein</topology>
    </subcellularLocation>
    <subcellularLocation>
        <location evidence="1">Membrane</location>
        <topology evidence="1">Multi-pass membrane protein</topology>
    </subcellularLocation>
</comment>
<keyword evidence="11" id="KW-1185">Reference proteome</keyword>
<reference evidence="10" key="1">
    <citation type="submission" date="2022-07" db="EMBL/GenBank/DDBJ databases">
        <title>Genome analysis of Parmales, a sister group of diatoms, reveals the evolutionary specialization of diatoms from phago-mixotrophs to photoautotrophs.</title>
        <authorList>
            <person name="Ban H."/>
            <person name="Sato S."/>
            <person name="Yoshikawa S."/>
            <person name="Kazumasa Y."/>
            <person name="Nakamura Y."/>
            <person name="Ichinomiya M."/>
            <person name="Saitoh K."/>
            <person name="Sato N."/>
            <person name="Blanc-Mathieu R."/>
            <person name="Endo H."/>
            <person name="Kuwata A."/>
            <person name="Ogata H."/>
        </authorList>
    </citation>
    <scope>NUCLEOTIDE SEQUENCE</scope>
</reference>
<proteinExistence type="inferred from homology"/>
<feature type="transmembrane region" description="Helical" evidence="8">
    <location>
        <begin position="335"/>
        <end position="352"/>
    </location>
</feature>
<comment type="similarity">
    <text evidence="2 8">Belongs to the ammonia transporter channel (TC 1.A.11.2) family.</text>
</comment>
<gene>
    <name evidence="10" type="ORF">TrRE_jg2379</name>
</gene>
<dbReference type="AlphaFoldDB" id="A0A9W7DQ96"/>
<feature type="non-terminal residue" evidence="10">
    <location>
        <position position="451"/>
    </location>
</feature>
<protein>
    <recommendedName>
        <fullName evidence="8">Ammonium transporter</fullName>
    </recommendedName>
</protein>
<dbReference type="PANTHER" id="PTHR11730">
    <property type="entry name" value="AMMONIUM TRANSPORTER"/>
    <property type="match status" value="1"/>
</dbReference>
<dbReference type="GO" id="GO:0008519">
    <property type="term" value="F:ammonium channel activity"/>
    <property type="evidence" value="ECO:0007669"/>
    <property type="project" value="InterPro"/>
</dbReference>
<dbReference type="OrthoDB" id="193450at2759"/>
<dbReference type="InterPro" id="IPR029020">
    <property type="entry name" value="Ammonium/urea_transptr"/>
</dbReference>
<keyword evidence="6 8" id="KW-0472">Membrane</keyword>
<dbReference type="InterPro" id="IPR001905">
    <property type="entry name" value="Ammonium_transpt"/>
</dbReference>
<feature type="transmembrane region" description="Helical" evidence="8">
    <location>
        <begin position="372"/>
        <end position="395"/>
    </location>
</feature>
<dbReference type="FunFam" id="1.10.3430.10:FF:000008">
    <property type="entry name" value="Ammonium transporter"/>
    <property type="match status" value="1"/>
</dbReference>
<evidence type="ECO:0000256" key="1">
    <source>
        <dbReference type="ARBA" id="ARBA00004141"/>
    </source>
</evidence>
<dbReference type="GO" id="GO:0005886">
    <property type="term" value="C:plasma membrane"/>
    <property type="evidence" value="ECO:0007669"/>
    <property type="project" value="UniProtKB-SubCell"/>
</dbReference>
<feature type="transmembrane region" description="Helical" evidence="8">
    <location>
        <begin position="303"/>
        <end position="323"/>
    </location>
</feature>
<feature type="transmembrane region" description="Helical" evidence="8">
    <location>
        <begin position="279"/>
        <end position="297"/>
    </location>
</feature>
<dbReference type="Gene3D" id="1.10.3430.10">
    <property type="entry name" value="Ammonium transporter AmtB like domains"/>
    <property type="match status" value="1"/>
</dbReference>
<evidence type="ECO:0000256" key="5">
    <source>
        <dbReference type="ARBA" id="ARBA00022989"/>
    </source>
</evidence>
<dbReference type="InterPro" id="IPR018047">
    <property type="entry name" value="Ammonium_transpt_CS"/>
</dbReference>
<feature type="transmembrane region" description="Helical" evidence="8">
    <location>
        <begin position="244"/>
        <end position="267"/>
    </location>
</feature>
<organism evidence="10 11">
    <name type="scientific">Triparma retinervis</name>
    <dbReference type="NCBI Taxonomy" id="2557542"/>
    <lineage>
        <taxon>Eukaryota</taxon>
        <taxon>Sar</taxon>
        <taxon>Stramenopiles</taxon>
        <taxon>Ochrophyta</taxon>
        <taxon>Bolidophyceae</taxon>
        <taxon>Parmales</taxon>
        <taxon>Triparmaceae</taxon>
        <taxon>Triparma</taxon>
    </lineage>
</organism>
<feature type="transmembrane region" description="Helical" evidence="8">
    <location>
        <begin position="53"/>
        <end position="75"/>
    </location>
</feature>
<feature type="transmembrane region" description="Helical" evidence="8">
    <location>
        <begin position="138"/>
        <end position="159"/>
    </location>
</feature>
<dbReference type="GO" id="GO:0097272">
    <property type="term" value="P:ammonium homeostasis"/>
    <property type="evidence" value="ECO:0007669"/>
    <property type="project" value="TreeGrafter"/>
</dbReference>
<feature type="transmembrane region" description="Helical" evidence="8">
    <location>
        <begin position="20"/>
        <end position="41"/>
    </location>
</feature>
<dbReference type="Proteomes" id="UP001165082">
    <property type="component" value="Unassembled WGS sequence"/>
</dbReference>
<feature type="transmembrane region" description="Helical" evidence="8">
    <location>
        <begin position="171"/>
        <end position="194"/>
    </location>
</feature>
<evidence type="ECO:0000259" key="9">
    <source>
        <dbReference type="Pfam" id="PF00909"/>
    </source>
</evidence>
<dbReference type="Pfam" id="PF00909">
    <property type="entry name" value="Ammonium_transp"/>
    <property type="match status" value="1"/>
</dbReference>
<keyword evidence="3 8" id="KW-0813">Transport</keyword>
<dbReference type="NCBIfam" id="TIGR00836">
    <property type="entry name" value="amt"/>
    <property type="match status" value="1"/>
</dbReference>
<keyword evidence="4 8" id="KW-0812">Transmembrane</keyword>
<evidence type="ECO:0000256" key="7">
    <source>
        <dbReference type="ARBA" id="ARBA00023177"/>
    </source>
</evidence>
<accession>A0A9W7DQ96</accession>
<dbReference type="PANTHER" id="PTHR11730:SF6">
    <property type="entry name" value="AMMONIUM TRANSPORTER"/>
    <property type="match status" value="1"/>
</dbReference>
<evidence type="ECO:0000313" key="11">
    <source>
        <dbReference type="Proteomes" id="UP001165082"/>
    </source>
</evidence>
<dbReference type="EMBL" id="BRXZ01001953">
    <property type="protein sequence ID" value="GMH50687.1"/>
    <property type="molecule type" value="Genomic_DNA"/>
</dbReference>
<keyword evidence="5 8" id="KW-1133">Transmembrane helix</keyword>
<name>A0A9W7DQ96_9STRA</name>
<evidence type="ECO:0000256" key="4">
    <source>
        <dbReference type="ARBA" id="ARBA00022692"/>
    </source>
</evidence>
<dbReference type="InterPro" id="IPR024041">
    <property type="entry name" value="NH4_transpt_AmtB-like_dom"/>
</dbReference>
<dbReference type="PROSITE" id="PS01219">
    <property type="entry name" value="AMMONIUM_TRANSP"/>
    <property type="match status" value="1"/>
</dbReference>
<comment type="caution">
    <text evidence="10">The sequence shown here is derived from an EMBL/GenBank/DDBJ whole genome shotgun (WGS) entry which is preliminary data.</text>
</comment>
<feature type="transmembrane region" description="Helical" evidence="8">
    <location>
        <begin position="215"/>
        <end position="232"/>
    </location>
</feature>
<evidence type="ECO:0000256" key="6">
    <source>
        <dbReference type="ARBA" id="ARBA00023136"/>
    </source>
</evidence>